<protein>
    <submittedName>
        <fullName evidence="2">Uncharacterized protein</fullName>
    </submittedName>
</protein>
<accession>A0AAW1DPF1</accession>
<feature type="compositionally biased region" description="Polar residues" evidence="1">
    <location>
        <begin position="41"/>
        <end position="50"/>
    </location>
</feature>
<keyword evidence="3" id="KW-1185">Reference proteome</keyword>
<evidence type="ECO:0000313" key="3">
    <source>
        <dbReference type="Proteomes" id="UP001461498"/>
    </source>
</evidence>
<evidence type="ECO:0000256" key="1">
    <source>
        <dbReference type="SAM" id="MobiDB-lite"/>
    </source>
</evidence>
<feature type="compositionally biased region" description="Polar residues" evidence="1">
    <location>
        <begin position="1"/>
        <end position="10"/>
    </location>
</feature>
<dbReference type="EMBL" id="JAPXFL010000002">
    <property type="protein sequence ID" value="KAK9511023.1"/>
    <property type="molecule type" value="Genomic_DNA"/>
</dbReference>
<dbReference type="AlphaFoldDB" id="A0AAW1DPF1"/>
<sequence>MPKCNISVTETMEIGNPELQPTLGHQTKPRSPLAAKRSSISDRSAYTPKTNQQLRLLSPEVHGVSKYNFTCHSAGIEPVMA</sequence>
<gene>
    <name evidence="2" type="ORF">O3M35_005673</name>
</gene>
<dbReference type="Proteomes" id="UP001461498">
    <property type="component" value="Unassembled WGS sequence"/>
</dbReference>
<name>A0AAW1DPF1_9HEMI</name>
<comment type="caution">
    <text evidence="2">The sequence shown here is derived from an EMBL/GenBank/DDBJ whole genome shotgun (WGS) entry which is preliminary data.</text>
</comment>
<proteinExistence type="predicted"/>
<reference evidence="2 3" key="1">
    <citation type="submission" date="2022-12" db="EMBL/GenBank/DDBJ databases">
        <title>Chromosome-level genome assembly of true bugs.</title>
        <authorList>
            <person name="Ma L."/>
            <person name="Li H."/>
        </authorList>
    </citation>
    <scope>NUCLEOTIDE SEQUENCE [LARGE SCALE GENOMIC DNA]</scope>
    <source>
        <strain evidence="2">Lab_2022b</strain>
    </source>
</reference>
<evidence type="ECO:0000313" key="2">
    <source>
        <dbReference type="EMBL" id="KAK9511023.1"/>
    </source>
</evidence>
<organism evidence="2 3">
    <name type="scientific">Rhynocoris fuscipes</name>
    <dbReference type="NCBI Taxonomy" id="488301"/>
    <lineage>
        <taxon>Eukaryota</taxon>
        <taxon>Metazoa</taxon>
        <taxon>Ecdysozoa</taxon>
        <taxon>Arthropoda</taxon>
        <taxon>Hexapoda</taxon>
        <taxon>Insecta</taxon>
        <taxon>Pterygota</taxon>
        <taxon>Neoptera</taxon>
        <taxon>Paraneoptera</taxon>
        <taxon>Hemiptera</taxon>
        <taxon>Heteroptera</taxon>
        <taxon>Panheteroptera</taxon>
        <taxon>Cimicomorpha</taxon>
        <taxon>Reduviidae</taxon>
        <taxon>Harpactorinae</taxon>
        <taxon>Harpactorini</taxon>
        <taxon>Rhynocoris</taxon>
    </lineage>
</organism>
<feature type="region of interest" description="Disordered" evidence="1">
    <location>
        <begin position="1"/>
        <end position="50"/>
    </location>
</feature>